<keyword evidence="3" id="KW-1185">Reference proteome</keyword>
<accession>A0A6A6QM12</accession>
<evidence type="ECO:0008006" key="4">
    <source>
        <dbReference type="Google" id="ProtNLM"/>
    </source>
</evidence>
<keyword evidence="1" id="KW-0732">Signal</keyword>
<feature type="chain" id="PRO_5025439740" description="Expansin-like EG45 domain-containing protein" evidence="1">
    <location>
        <begin position="24"/>
        <end position="153"/>
    </location>
</feature>
<dbReference type="OrthoDB" id="3937708at2759"/>
<reference evidence="2" key="1">
    <citation type="journal article" date="2020" name="Stud. Mycol.">
        <title>101 Dothideomycetes genomes: a test case for predicting lifestyles and emergence of pathogens.</title>
        <authorList>
            <person name="Haridas S."/>
            <person name="Albert R."/>
            <person name="Binder M."/>
            <person name="Bloem J."/>
            <person name="Labutti K."/>
            <person name="Salamov A."/>
            <person name="Andreopoulos B."/>
            <person name="Baker S."/>
            <person name="Barry K."/>
            <person name="Bills G."/>
            <person name="Bluhm B."/>
            <person name="Cannon C."/>
            <person name="Castanera R."/>
            <person name="Culley D."/>
            <person name="Daum C."/>
            <person name="Ezra D."/>
            <person name="Gonzalez J."/>
            <person name="Henrissat B."/>
            <person name="Kuo A."/>
            <person name="Liang C."/>
            <person name="Lipzen A."/>
            <person name="Lutzoni F."/>
            <person name="Magnuson J."/>
            <person name="Mondo S."/>
            <person name="Nolan M."/>
            <person name="Ohm R."/>
            <person name="Pangilinan J."/>
            <person name="Park H.-J."/>
            <person name="Ramirez L."/>
            <person name="Alfaro M."/>
            <person name="Sun H."/>
            <person name="Tritt A."/>
            <person name="Yoshinaga Y."/>
            <person name="Zwiers L.-H."/>
            <person name="Turgeon B."/>
            <person name="Goodwin S."/>
            <person name="Spatafora J."/>
            <person name="Crous P."/>
            <person name="Grigoriev I."/>
        </authorList>
    </citation>
    <scope>NUCLEOTIDE SEQUENCE</scope>
    <source>
        <strain evidence="2">CBS 269.34</strain>
    </source>
</reference>
<dbReference type="Proteomes" id="UP000799750">
    <property type="component" value="Unassembled WGS sequence"/>
</dbReference>
<proteinExistence type="predicted"/>
<evidence type="ECO:0000313" key="2">
    <source>
        <dbReference type="EMBL" id="KAF2493425.1"/>
    </source>
</evidence>
<feature type="signal peptide" evidence="1">
    <location>
        <begin position="1"/>
        <end position="23"/>
    </location>
</feature>
<organism evidence="2 3">
    <name type="scientific">Lophium mytilinum</name>
    <dbReference type="NCBI Taxonomy" id="390894"/>
    <lineage>
        <taxon>Eukaryota</taxon>
        <taxon>Fungi</taxon>
        <taxon>Dikarya</taxon>
        <taxon>Ascomycota</taxon>
        <taxon>Pezizomycotina</taxon>
        <taxon>Dothideomycetes</taxon>
        <taxon>Pleosporomycetidae</taxon>
        <taxon>Mytilinidiales</taxon>
        <taxon>Mytilinidiaceae</taxon>
        <taxon>Lophium</taxon>
    </lineage>
</organism>
<dbReference type="EMBL" id="MU004192">
    <property type="protein sequence ID" value="KAF2493425.1"/>
    <property type="molecule type" value="Genomic_DNA"/>
</dbReference>
<evidence type="ECO:0000313" key="3">
    <source>
        <dbReference type="Proteomes" id="UP000799750"/>
    </source>
</evidence>
<protein>
    <recommendedName>
        <fullName evidence="4">Expansin-like EG45 domain-containing protein</fullName>
    </recommendedName>
</protein>
<gene>
    <name evidence="2" type="ORF">BU16DRAFT_465305</name>
</gene>
<sequence>MSSLKTLACRVGLLLLMARSAMADCESFGMDFQDGGSYFQNSLSSDPFTFVSQFEALTTCEGCDNDTATNVFVDPNGDQYLCTDTALQPDDTDELSTCPLNKNQLWSGAWSVLILSNNGNDDPIAYERDFELSVGPQNTSTVCFPIYVFADLY</sequence>
<name>A0A6A6QM12_9PEZI</name>
<dbReference type="AlphaFoldDB" id="A0A6A6QM12"/>
<evidence type="ECO:0000256" key="1">
    <source>
        <dbReference type="SAM" id="SignalP"/>
    </source>
</evidence>